<organism evidence="2 3">
    <name type="scientific">Bordetella genomosp. 9</name>
    <dbReference type="NCBI Taxonomy" id="1416803"/>
    <lineage>
        <taxon>Bacteria</taxon>
        <taxon>Pseudomonadati</taxon>
        <taxon>Pseudomonadota</taxon>
        <taxon>Betaproteobacteria</taxon>
        <taxon>Burkholderiales</taxon>
        <taxon>Alcaligenaceae</taxon>
        <taxon>Bordetella</taxon>
    </lineage>
</organism>
<name>A0A261R5A9_9BORD</name>
<feature type="domain" description="HTH cro/C1-type" evidence="1">
    <location>
        <begin position="41"/>
        <end position="112"/>
    </location>
</feature>
<dbReference type="Proteomes" id="UP000216857">
    <property type="component" value="Unassembled WGS sequence"/>
</dbReference>
<dbReference type="InterPro" id="IPR010982">
    <property type="entry name" value="Lambda_DNA-bd_dom_sf"/>
</dbReference>
<evidence type="ECO:0000313" key="3">
    <source>
        <dbReference type="Proteomes" id="UP000216857"/>
    </source>
</evidence>
<evidence type="ECO:0000313" key="2">
    <source>
        <dbReference type="EMBL" id="OZI19780.1"/>
    </source>
</evidence>
<dbReference type="PANTHER" id="PTHR35010:SF2">
    <property type="entry name" value="BLL4672 PROTEIN"/>
    <property type="match status" value="1"/>
</dbReference>
<dbReference type="InterPro" id="IPR001387">
    <property type="entry name" value="Cro/C1-type_HTH"/>
</dbReference>
<protein>
    <submittedName>
        <fullName evidence="2">Transcriptional regulator</fullName>
    </submittedName>
</protein>
<dbReference type="Gene3D" id="3.30.450.180">
    <property type="match status" value="1"/>
</dbReference>
<accession>A0A261R5A9</accession>
<dbReference type="EMBL" id="NEVJ01000003">
    <property type="protein sequence ID" value="OZI19780.1"/>
    <property type="molecule type" value="Genomic_DNA"/>
</dbReference>
<reference evidence="2" key="1">
    <citation type="submission" date="2017-05" db="EMBL/GenBank/DDBJ databases">
        <title>Complete and WGS of Bordetella genogroups.</title>
        <authorList>
            <person name="Spilker T."/>
            <person name="Lipuma J."/>
        </authorList>
    </citation>
    <scope>NUCLEOTIDE SEQUENCE</scope>
    <source>
        <strain evidence="2">AU21707</strain>
    </source>
</reference>
<dbReference type="OrthoDB" id="5346389at2"/>
<dbReference type="PANTHER" id="PTHR35010">
    <property type="entry name" value="BLL4672 PROTEIN-RELATED"/>
    <property type="match status" value="1"/>
</dbReference>
<sequence length="315" mass="34091">MSARTLTSLTALASAARPVAPVPEAASPLARATAPTQLGAYLKDRRARLDPAAFGFPGGRRRTPGLRREEVAQRANISPTWYTWLEQGRGGAPSADVLDRIAGALMLTDVEREHLFLLGLGRPPEVRYRKGEGVTPRLQRVLDALDPSPALIRTATWDVVAWNRGATVMLADYGALPPEARNILRIVFLDPRSRALQYDWQSVARFVVAAFRVDAARAGAADAVAPLVEDLCRLSPEFQALWLANDVQGPHGDTVKHIKHPVLGPLSFEYSAFAVDGRPDLSMVVYNPATPDDLARIASLIRPTATEAASSRPAA</sequence>
<gene>
    <name evidence="2" type="ORF">CAL26_19600</name>
</gene>
<dbReference type="CDD" id="cd00093">
    <property type="entry name" value="HTH_XRE"/>
    <property type="match status" value="1"/>
</dbReference>
<keyword evidence="3" id="KW-1185">Reference proteome</keyword>
<dbReference type="AlphaFoldDB" id="A0A261R5A9"/>
<comment type="caution">
    <text evidence="2">The sequence shown here is derived from an EMBL/GenBank/DDBJ whole genome shotgun (WGS) entry which is preliminary data.</text>
</comment>
<dbReference type="SMART" id="SM00530">
    <property type="entry name" value="HTH_XRE"/>
    <property type="match status" value="1"/>
</dbReference>
<dbReference type="Pfam" id="PF13560">
    <property type="entry name" value="HTH_31"/>
    <property type="match status" value="1"/>
</dbReference>
<proteinExistence type="predicted"/>
<dbReference type="GO" id="GO:0003677">
    <property type="term" value="F:DNA binding"/>
    <property type="evidence" value="ECO:0007669"/>
    <property type="project" value="InterPro"/>
</dbReference>
<dbReference type="InterPro" id="IPR041413">
    <property type="entry name" value="MLTR_LBD"/>
</dbReference>
<dbReference type="Pfam" id="PF17765">
    <property type="entry name" value="MLTR_LBD"/>
    <property type="match status" value="1"/>
</dbReference>
<evidence type="ECO:0000259" key="1">
    <source>
        <dbReference type="SMART" id="SM00530"/>
    </source>
</evidence>
<dbReference type="Gene3D" id="1.10.260.40">
    <property type="entry name" value="lambda repressor-like DNA-binding domains"/>
    <property type="match status" value="1"/>
</dbReference>
<dbReference type="SUPFAM" id="SSF47413">
    <property type="entry name" value="lambda repressor-like DNA-binding domains"/>
    <property type="match status" value="1"/>
</dbReference>